<dbReference type="InterPro" id="IPR051558">
    <property type="entry name" value="Metallophosphoesterase_PAP"/>
</dbReference>
<feature type="chain" id="PRO_5032608848" description="Calcineurin-like phosphoesterase domain-containing protein" evidence="3">
    <location>
        <begin position="23"/>
        <end position="428"/>
    </location>
</feature>
<dbReference type="GO" id="GO:0016787">
    <property type="term" value="F:hydrolase activity"/>
    <property type="evidence" value="ECO:0007669"/>
    <property type="project" value="UniProtKB-KW"/>
</dbReference>
<reference evidence="5 6" key="1">
    <citation type="submission" date="2020-08" db="EMBL/GenBank/DDBJ databases">
        <title>Genomic Encyclopedia of Type Strains, Phase IV (KMG-IV): sequencing the most valuable type-strain genomes for metagenomic binning, comparative biology and taxonomic classification.</title>
        <authorList>
            <person name="Goeker M."/>
        </authorList>
    </citation>
    <scope>NUCLEOTIDE SEQUENCE [LARGE SCALE GENOMIC DNA]</scope>
    <source>
        <strain evidence="5 6">DSM 102189</strain>
    </source>
</reference>
<comment type="caution">
    <text evidence="5">The sequence shown here is derived from an EMBL/GenBank/DDBJ whole genome shotgun (WGS) entry which is preliminary data.</text>
</comment>
<dbReference type="PANTHER" id="PTHR10161:SF14">
    <property type="entry name" value="TARTRATE-RESISTANT ACID PHOSPHATASE TYPE 5"/>
    <property type="match status" value="1"/>
</dbReference>
<gene>
    <name evidence="5" type="ORF">FHS79_003077</name>
</gene>
<dbReference type="AlphaFoldDB" id="A0A841L8K4"/>
<proteinExistence type="predicted"/>
<evidence type="ECO:0000313" key="5">
    <source>
        <dbReference type="EMBL" id="MBB6228884.1"/>
    </source>
</evidence>
<organism evidence="5 6">
    <name type="scientific">Polymorphobacter multimanifer</name>
    <dbReference type="NCBI Taxonomy" id="1070431"/>
    <lineage>
        <taxon>Bacteria</taxon>
        <taxon>Pseudomonadati</taxon>
        <taxon>Pseudomonadota</taxon>
        <taxon>Alphaproteobacteria</taxon>
        <taxon>Sphingomonadales</taxon>
        <taxon>Sphingosinicellaceae</taxon>
        <taxon>Polymorphobacter</taxon>
    </lineage>
</organism>
<sequence length="428" mass="46510">MTISRLAAPGFLLVSLALSACATGPESAPQLPSTTSAPGTWHMVAIGDHGYDLRYLEAEDYTPPRTSEQFVAEARADWLKDKRPPAEFTAGPQAIHRPSGSVVAASGLMPVANAMDSWCQAHPCQFGVLLGDNIYPDGATLGADGKNDADRFRHNFADPYGRFGRFAGEFRFYTTLGNHDWHTSREAAMAQVDYLARTKPFYMDGLIYRVSPPETRGEVEIFVIDTQTLLAGRTFMEDELADDGSEMPSVKMESPEPWEKPMTAQEADQAGWLAAALKSSRARWKIVIGHHPLWASSGGKYRQSEALRAAILPVLCEHADLYLAGHEHTLEAFADDCTTALPGSAVRPLPAIVSGAGGKQRPLNTNFMRQQLVRNPGLKQLHVQGMVWGAAHLTLAPETATITFITTPNDGGGKAVASGTYSFARRTR</sequence>
<dbReference type="Proteomes" id="UP000538147">
    <property type="component" value="Unassembled WGS sequence"/>
</dbReference>
<dbReference type="EMBL" id="JACIIV010000026">
    <property type="protein sequence ID" value="MBB6228884.1"/>
    <property type="molecule type" value="Genomic_DNA"/>
</dbReference>
<evidence type="ECO:0000259" key="4">
    <source>
        <dbReference type="Pfam" id="PF00149"/>
    </source>
</evidence>
<accession>A0A841L8K4</accession>
<keyword evidence="2" id="KW-0378">Hydrolase</keyword>
<keyword evidence="1 3" id="KW-0732">Signal</keyword>
<evidence type="ECO:0000313" key="6">
    <source>
        <dbReference type="Proteomes" id="UP000538147"/>
    </source>
</evidence>
<dbReference type="InterPro" id="IPR004843">
    <property type="entry name" value="Calcineurin-like_PHP"/>
</dbReference>
<keyword evidence="6" id="KW-1185">Reference proteome</keyword>
<dbReference type="Pfam" id="PF00149">
    <property type="entry name" value="Metallophos"/>
    <property type="match status" value="1"/>
</dbReference>
<dbReference type="Gene3D" id="3.60.21.10">
    <property type="match status" value="1"/>
</dbReference>
<dbReference type="RefSeq" id="WP_184202036.1">
    <property type="nucleotide sequence ID" value="NZ_JACIIV010000026.1"/>
</dbReference>
<dbReference type="SUPFAM" id="SSF56300">
    <property type="entry name" value="Metallo-dependent phosphatases"/>
    <property type="match status" value="1"/>
</dbReference>
<dbReference type="PANTHER" id="PTHR10161">
    <property type="entry name" value="TARTRATE-RESISTANT ACID PHOSPHATASE TYPE 5"/>
    <property type="match status" value="1"/>
</dbReference>
<protein>
    <recommendedName>
        <fullName evidence="4">Calcineurin-like phosphoesterase domain-containing protein</fullName>
    </recommendedName>
</protein>
<name>A0A841L8K4_9SPHN</name>
<evidence type="ECO:0000256" key="2">
    <source>
        <dbReference type="ARBA" id="ARBA00022801"/>
    </source>
</evidence>
<evidence type="ECO:0000256" key="3">
    <source>
        <dbReference type="SAM" id="SignalP"/>
    </source>
</evidence>
<feature type="domain" description="Calcineurin-like phosphoesterase" evidence="4">
    <location>
        <begin position="129"/>
        <end position="329"/>
    </location>
</feature>
<evidence type="ECO:0000256" key="1">
    <source>
        <dbReference type="ARBA" id="ARBA00022729"/>
    </source>
</evidence>
<feature type="signal peptide" evidence="3">
    <location>
        <begin position="1"/>
        <end position="22"/>
    </location>
</feature>
<dbReference type="InterPro" id="IPR029052">
    <property type="entry name" value="Metallo-depent_PP-like"/>
</dbReference>
<dbReference type="PROSITE" id="PS51257">
    <property type="entry name" value="PROKAR_LIPOPROTEIN"/>
    <property type="match status" value="1"/>
</dbReference>